<sequence length="129" mass="13441">MSAYAGVSCPNVAMTFIDDSFPLSAVLNKECVSLGMRAGNAHAETEASEVPGRGGLFAWQPLAGNSDRTRWSASLSDVSIVAISLTPASPRPIALAGAGRPADESSSALLRIAIRVDRARRGNESVRSV</sequence>
<proteinExistence type="predicted"/>
<comment type="caution">
    <text evidence="1">The sequence shown here is derived from an EMBL/GenBank/DDBJ whole genome shotgun (WGS) entry which is preliminary data.</text>
</comment>
<accession>A0A1J5PK67</accession>
<gene>
    <name evidence="1" type="ORF">GALL_464420</name>
</gene>
<reference evidence="1" key="1">
    <citation type="submission" date="2016-10" db="EMBL/GenBank/DDBJ databases">
        <title>Sequence of Gallionella enrichment culture.</title>
        <authorList>
            <person name="Poehlein A."/>
            <person name="Muehling M."/>
            <person name="Daniel R."/>
        </authorList>
    </citation>
    <scope>NUCLEOTIDE SEQUENCE</scope>
</reference>
<protein>
    <submittedName>
        <fullName evidence="1">Uncharacterized protein</fullName>
    </submittedName>
</protein>
<name>A0A1J5PK67_9ZZZZ</name>
<dbReference type="AlphaFoldDB" id="A0A1J5PK67"/>
<evidence type="ECO:0000313" key="1">
    <source>
        <dbReference type="EMBL" id="OIQ71937.1"/>
    </source>
</evidence>
<organism evidence="1">
    <name type="scientific">mine drainage metagenome</name>
    <dbReference type="NCBI Taxonomy" id="410659"/>
    <lineage>
        <taxon>unclassified sequences</taxon>
        <taxon>metagenomes</taxon>
        <taxon>ecological metagenomes</taxon>
    </lineage>
</organism>
<dbReference type="EMBL" id="MLJW01003493">
    <property type="protein sequence ID" value="OIQ71937.1"/>
    <property type="molecule type" value="Genomic_DNA"/>
</dbReference>